<evidence type="ECO:0000313" key="1">
    <source>
        <dbReference type="EMBL" id="MBA9076433.1"/>
    </source>
</evidence>
<comment type="caution">
    <text evidence="1">The sequence shown here is derived from an EMBL/GenBank/DDBJ whole genome shotgun (WGS) entry which is preliminary data.</text>
</comment>
<dbReference type="Gene3D" id="3.30.530.20">
    <property type="match status" value="1"/>
</dbReference>
<proteinExistence type="predicted"/>
<dbReference type="AlphaFoldDB" id="A0A839GFT8"/>
<dbReference type="RefSeq" id="WP_241498968.1">
    <property type="nucleotide sequence ID" value="NZ_JACJIQ010000003.1"/>
</dbReference>
<dbReference type="EMBL" id="JACJIQ010000003">
    <property type="protein sequence ID" value="MBA9076433.1"/>
    <property type="molecule type" value="Genomic_DNA"/>
</dbReference>
<dbReference type="InterPro" id="IPR023393">
    <property type="entry name" value="START-like_dom_sf"/>
</dbReference>
<sequence length="142" mass="16222">MPVIELVTEINADRLLVFNLARSINLHMASTEHTNEVAIAGRTSGLIELNESVTWRAKHLGIYQNLSSKITAFDLPNFFVDEMVQGAFKRFRHLHSFEETQRGTRLKDHFDYDSPLGILGKITDKLFLKKYNGLAGKKECRD</sequence>
<dbReference type="SUPFAM" id="SSF55961">
    <property type="entry name" value="Bet v1-like"/>
    <property type="match status" value="1"/>
</dbReference>
<dbReference type="CDD" id="cd07820">
    <property type="entry name" value="SRPBCC_3"/>
    <property type="match status" value="1"/>
</dbReference>
<protein>
    <recommendedName>
        <fullName evidence="3">Cell division protein</fullName>
    </recommendedName>
</protein>
<reference evidence="1 2" key="1">
    <citation type="submission" date="2020-08" db="EMBL/GenBank/DDBJ databases">
        <title>Genomic Encyclopedia of Type Strains, Phase IV (KMG-IV): sequencing the most valuable type-strain genomes for metagenomic binning, comparative biology and taxonomic classification.</title>
        <authorList>
            <person name="Goeker M."/>
        </authorList>
    </citation>
    <scope>NUCLEOTIDE SEQUENCE [LARGE SCALE GENOMIC DNA]</scope>
    <source>
        <strain evidence="1 2">DSM 29854</strain>
    </source>
</reference>
<evidence type="ECO:0008006" key="3">
    <source>
        <dbReference type="Google" id="ProtNLM"/>
    </source>
</evidence>
<name>A0A839GFT8_9BACT</name>
<gene>
    <name evidence="1" type="ORF">FHS90_001137</name>
</gene>
<keyword evidence="2" id="KW-1185">Reference proteome</keyword>
<organism evidence="1 2">
    <name type="scientific">Rufibacter quisquiliarum</name>
    <dbReference type="NCBI Taxonomy" id="1549639"/>
    <lineage>
        <taxon>Bacteria</taxon>
        <taxon>Pseudomonadati</taxon>
        <taxon>Bacteroidota</taxon>
        <taxon>Cytophagia</taxon>
        <taxon>Cytophagales</taxon>
        <taxon>Hymenobacteraceae</taxon>
        <taxon>Rufibacter</taxon>
    </lineage>
</organism>
<evidence type="ECO:0000313" key="2">
    <source>
        <dbReference type="Proteomes" id="UP000563094"/>
    </source>
</evidence>
<dbReference type="Proteomes" id="UP000563094">
    <property type="component" value="Unassembled WGS sequence"/>
</dbReference>
<accession>A0A839GFT8</accession>